<organism evidence="3 4">
    <name type="scientific">Sporosarcina soli</name>
    <dbReference type="NCBI Taxonomy" id="334736"/>
    <lineage>
        <taxon>Bacteria</taxon>
        <taxon>Bacillati</taxon>
        <taxon>Bacillota</taxon>
        <taxon>Bacilli</taxon>
        <taxon>Bacillales</taxon>
        <taxon>Caryophanaceae</taxon>
        <taxon>Sporosarcina</taxon>
    </lineage>
</organism>
<keyword evidence="2" id="KW-0472">Membrane</keyword>
<sequence>MTSLTKRQKEMILVFLSSVFFLALSAYTYFNLYAPVKEQNGQMKQMMSNEREVLFALRKQQAASDKTDTASSLPLQRKLPVKPLEEAVLLEISKAEIKSGSAVHDIRFTQEEFVLPNAPDQVEYVHRLSTEVYIEADSYLEVERFIEEIERMDRIFIVDAIRFTAPEEIRNDSTNEDSMEMTITFSAFYRPDLVDLQHEVPKIDAPPSEGKYDPTPFNEGIKRGTDS</sequence>
<evidence type="ECO:0000313" key="4">
    <source>
        <dbReference type="Proteomes" id="UP001596109"/>
    </source>
</evidence>
<dbReference type="RefSeq" id="WP_381438560.1">
    <property type="nucleotide sequence ID" value="NZ_JBHSNO010000015.1"/>
</dbReference>
<evidence type="ECO:0000256" key="2">
    <source>
        <dbReference type="SAM" id="Phobius"/>
    </source>
</evidence>
<accession>A0ABW0TNV6</accession>
<reference evidence="4" key="1">
    <citation type="journal article" date="2019" name="Int. J. Syst. Evol. Microbiol.">
        <title>The Global Catalogue of Microorganisms (GCM) 10K type strain sequencing project: providing services to taxonomists for standard genome sequencing and annotation.</title>
        <authorList>
            <consortium name="The Broad Institute Genomics Platform"/>
            <consortium name="The Broad Institute Genome Sequencing Center for Infectious Disease"/>
            <person name="Wu L."/>
            <person name="Ma J."/>
        </authorList>
    </citation>
    <scope>NUCLEOTIDE SEQUENCE [LARGE SCALE GENOMIC DNA]</scope>
    <source>
        <strain evidence="4">CGMCC 4.1434</strain>
    </source>
</reference>
<evidence type="ECO:0000313" key="3">
    <source>
        <dbReference type="EMBL" id="MFC5591145.1"/>
    </source>
</evidence>
<keyword evidence="2" id="KW-0812">Transmembrane</keyword>
<comment type="caution">
    <text evidence="3">The sequence shown here is derived from an EMBL/GenBank/DDBJ whole genome shotgun (WGS) entry which is preliminary data.</text>
</comment>
<dbReference type="Gene3D" id="3.30.70.60">
    <property type="match status" value="1"/>
</dbReference>
<evidence type="ECO:0000256" key="1">
    <source>
        <dbReference type="SAM" id="MobiDB-lite"/>
    </source>
</evidence>
<name>A0ABW0TNV6_9BACL</name>
<dbReference type="EMBL" id="JBHSNO010000015">
    <property type="protein sequence ID" value="MFC5591145.1"/>
    <property type="molecule type" value="Genomic_DNA"/>
</dbReference>
<gene>
    <name evidence="3" type="ORF">ACFPRA_19885</name>
</gene>
<feature type="transmembrane region" description="Helical" evidence="2">
    <location>
        <begin position="12"/>
        <end position="30"/>
    </location>
</feature>
<feature type="region of interest" description="Disordered" evidence="1">
    <location>
        <begin position="201"/>
        <end position="227"/>
    </location>
</feature>
<dbReference type="InterPro" id="IPR014717">
    <property type="entry name" value="Transl_elong_EF1B/ribsomal_bS6"/>
</dbReference>
<protein>
    <submittedName>
        <fullName evidence="3">Pilus assembly protein PilO</fullName>
    </submittedName>
</protein>
<proteinExistence type="predicted"/>
<dbReference type="Proteomes" id="UP001596109">
    <property type="component" value="Unassembled WGS sequence"/>
</dbReference>
<keyword evidence="2" id="KW-1133">Transmembrane helix</keyword>
<keyword evidence="4" id="KW-1185">Reference proteome</keyword>